<gene>
    <name evidence="1" type="ORF">SBAD_LOCUS11018</name>
</gene>
<accession>A0A183J570</accession>
<reference evidence="3" key="1">
    <citation type="submission" date="2016-06" db="UniProtKB">
        <authorList>
            <consortium name="WormBaseParasite"/>
        </authorList>
    </citation>
    <scope>IDENTIFICATION</scope>
</reference>
<sequence length="35" mass="3932">MKGRSFAPFMALWASISGERMTSLLRTLVILFGSR</sequence>
<dbReference type="EMBL" id="UZAM01014935">
    <property type="protein sequence ID" value="VDP36458.1"/>
    <property type="molecule type" value="Genomic_DNA"/>
</dbReference>
<dbReference type="Proteomes" id="UP000270296">
    <property type="component" value="Unassembled WGS sequence"/>
</dbReference>
<reference evidence="1 2" key="2">
    <citation type="submission" date="2018-11" db="EMBL/GenBank/DDBJ databases">
        <authorList>
            <consortium name="Pathogen Informatics"/>
        </authorList>
    </citation>
    <scope>NUCLEOTIDE SEQUENCE [LARGE SCALE GENOMIC DNA]</scope>
</reference>
<dbReference type="WBParaSite" id="SBAD_0001139401-mRNA-1">
    <property type="protein sequence ID" value="SBAD_0001139401-mRNA-1"/>
    <property type="gene ID" value="SBAD_0001139401"/>
</dbReference>
<name>A0A183J570_9BILA</name>
<organism evidence="3">
    <name type="scientific">Soboliphyme baturini</name>
    <dbReference type="NCBI Taxonomy" id="241478"/>
    <lineage>
        <taxon>Eukaryota</taxon>
        <taxon>Metazoa</taxon>
        <taxon>Ecdysozoa</taxon>
        <taxon>Nematoda</taxon>
        <taxon>Enoplea</taxon>
        <taxon>Dorylaimia</taxon>
        <taxon>Dioctophymatida</taxon>
        <taxon>Dioctophymatoidea</taxon>
        <taxon>Soboliphymatidae</taxon>
        <taxon>Soboliphyme</taxon>
    </lineage>
</organism>
<evidence type="ECO:0000313" key="3">
    <source>
        <dbReference type="WBParaSite" id="SBAD_0001139401-mRNA-1"/>
    </source>
</evidence>
<evidence type="ECO:0000313" key="2">
    <source>
        <dbReference type="Proteomes" id="UP000270296"/>
    </source>
</evidence>
<keyword evidence="2" id="KW-1185">Reference proteome</keyword>
<dbReference type="AlphaFoldDB" id="A0A183J570"/>
<evidence type="ECO:0000313" key="1">
    <source>
        <dbReference type="EMBL" id="VDP36458.1"/>
    </source>
</evidence>
<protein>
    <submittedName>
        <fullName evidence="1 3">Uncharacterized protein</fullName>
    </submittedName>
</protein>
<proteinExistence type="predicted"/>